<keyword evidence="1" id="KW-1133">Transmembrane helix</keyword>
<protein>
    <submittedName>
        <fullName evidence="2">Uncharacterized protein</fullName>
    </submittedName>
</protein>
<evidence type="ECO:0000256" key="1">
    <source>
        <dbReference type="SAM" id="Phobius"/>
    </source>
</evidence>
<keyword evidence="1" id="KW-0812">Transmembrane</keyword>
<name>A0A0B7B6X0_9EUPU</name>
<accession>A0A0B7B6X0</accession>
<feature type="non-terminal residue" evidence="2">
    <location>
        <position position="105"/>
    </location>
</feature>
<dbReference type="AlphaFoldDB" id="A0A0B7B6X0"/>
<gene>
    <name evidence="2" type="primary">ORF166287</name>
</gene>
<dbReference type="EMBL" id="HACG01041772">
    <property type="protein sequence ID" value="CEK88637.1"/>
    <property type="molecule type" value="Transcribed_RNA"/>
</dbReference>
<reference evidence="2" key="1">
    <citation type="submission" date="2014-12" db="EMBL/GenBank/DDBJ databases">
        <title>Insight into the proteome of Arion vulgaris.</title>
        <authorList>
            <person name="Aradska J."/>
            <person name="Bulat T."/>
            <person name="Smidak R."/>
            <person name="Sarate P."/>
            <person name="Gangsoo J."/>
            <person name="Sialana F."/>
            <person name="Bilban M."/>
            <person name="Lubec G."/>
        </authorList>
    </citation>
    <scope>NUCLEOTIDE SEQUENCE</scope>
    <source>
        <tissue evidence="2">Skin</tissue>
    </source>
</reference>
<organism evidence="2">
    <name type="scientific">Arion vulgaris</name>
    <dbReference type="NCBI Taxonomy" id="1028688"/>
    <lineage>
        <taxon>Eukaryota</taxon>
        <taxon>Metazoa</taxon>
        <taxon>Spiralia</taxon>
        <taxon>Lophotrochozoa</taxon>
        <taxon>Mollusca</taxon>
        <taxon>Gastropoda</taxon>
        <taxon>Heterobranchia</taxon>
        <taxon>Euthyneura</taxon>
        <taxon>Panpulmonata</taxon>
        <taxon>Eupulmonata</taxon>
        <taxon>Stylommatophora</taxon>
        <taxon>Helicina</taxon>
        <taxon>Arionoidea</taxon>
        <taxon>Arionidae</taxon>
        <taxon>Arion</taxon>
    </lineage>
</organism>
<proteinExistence type="predicted"/>
<sequence>VMMSMRPSRRAEISSASGSVKKTKTYCVFDAVKYDVHCFVLYLLYSSLLICVLLRVSIASVYSMTEDKPLIANDEQTLVTCGSHDPGDHNHVCSGIFITQEDLIG</sequence>
<feature type="non-terminal residue" evidence="2">
    <location>
        <position position="1"/>
    </location>
</feature>
<keyword evidence="1" id="KW-0472">Membrane</keyword>
<evidence type="ECO:0000313" key="2">
    <source>
        <dbReference type="EMBL" id="CEK88637.1"/>
    </source>
</evidence>
<feature type="transmembrane region" description="Helical" evidence="1">
    <location>
        <begin position="39"/>
        <end position="58"/>
    </location>
</feature>